<keyword evidence="2" id="KW-1185">Reference proteome</keyword>
<name>A0ACC3AN62_9EURO</name>
<gene>
    <name evidence="1" type="primary">PFA5</name>
    <name evidence="1" type="ORF">N8T08_001784</name>
</gene>
<dbReference type="EMBL" id="JAOPJF010000129">
    <property type="protein sequence ID" value="KAK1138783.1"/>
    <property type="molecule type" value="Genomic_DNA"/>
</dbReference>
<accession>A0ACC3AN62</accession>
<proteinExistence type="predicted"/>
<organism evidence="1 2">
    <name type="scientific">Aspergillus melleus</name>
    <dbReference type="NCBI Taxonomy" id="138277"/>
    <lineage>
        <taxon>Eukaryota</taxon>
        <taxon>Fungi</taxon>
        <taxon>Dikarya</taxon>
        <taxon>Ascomycota</taxon>
        <taxon>Pezizomycotina</taxon>
        <taxon>Eurotiomycetes</taxon>
        <taxon>Eurotiomycetidae</taxon>
        <taxon>Eurotiales</taxon>
        <taxon>Aspergillaceae</taxon>
        <taxon>Aspergillus</taxon>
        <taxon>Aspergillus subgen. Circumdati</taxon>
    </lineage>
</organism>
<keyword evidence="1" id="KW-0012">Acyltransferase</keyword>
<keyword evidence="1" id="KW-0808">Transferase</keyword>
<evidence type="ECO:0000313" key="2">
    <source>
        <dbReference type="Proteomes" id="UP001177260"/>
    </source>
</evidence>
<dbReference type="EC" id="2.3.1.225" evidence="1"/>
<reference evidence="1 2" key="1">
    <citation type="journal article" date="2023" name="ACS Omega">
        <title>Identification of the Neoaspergillic Acid Biosynthesis Gene Cluster by Establishing an In Vitro CRISPR-Ribonucleoprotein Genetic System in Aspergillus melleus.</title>
        <authorList>
            <person name="Yuan B."/>
            <person name="Grau M.F."/>
            <person name="Murata R.M."/>
            <person name="Torok T."/>
            <person name="Venkateswaran K."/>
            <person name="Stajich J.E."/>
            <person name="Wang C.C.C."/>
        </authorList>
    </citation>
    <scope>NUCLEOTIDE SEQUENCE [LARGE SCALE GENOMIC DNA]</scope>
    <source>
        <strain evidence="1 2">IMV 1140</strain>
    </source>
</reference>
<protein>
    <submittedName>
        <fullName evidence="1">Palmitoyltransferase pfa5</fullName>
        <ecNumber evidence="1">2.3.1.225</ecNumber>
    </submittedName>
</protein>
<sequence>MARPDRRVNLAVARIIPVVLLGAVIYASYAITKSLCIDYLLHPLPKYDRRPRIGAGIAIIVIYYVLLFPVVATYIRLLYNVIWNPGLLPRNSPPAPTSQGPERPHSRRRGSHGRRESHEQTRQSEKSEGAGADVEQGLEYNAGNPAFQIDLAGLENFYKKDVFVCQPDGRPLYCSTCCHYKPDRAHHCREVDRCVRKMDHFCPWVGGVVSETSFKFFIQFVFYTMIFCLFCFIVCAYFVAEIKRDSSSVNPHWAVGIGLSGLFGLFTFGMTLSSLQLGMFNLSTIENINRQSVVWTLAIRVPNHVRAKLHPETQWAPTFRTITYPLPSIPPHAEPGAEYQHYPPPAEQHVFAILQTQPGDNPFDLGSPFKNLQEIMGYSLFDWMLPLKHSPCADHTNQESTFAFGPVVSRLKQDAGLDSSVETEDELGDHRSSKDKRKRRKHRRRE</sequence>
<dbReference type="Proteomes" id="UP001177260">
    <property type="component" value="Unassembled WGS sequence"/>
</dbReference>
<evidence type="ECO:0000313" key="1">
    <source>
        <dbReference type="EMBL" id="KAK1138783.1"/>
    </source>
</evidence>
<comment type="caution">
    <text evidence="1">The sequence shown here is derived from an EMBL/GenBank/DDBJ whole genome shotgun (WGS) entry which is preliminary data.</text>
</comment>